<sequence length="340" mass="37310">MSNPRVFFDITIDSQPKGRIAFELFHDVVPKTADNFLHLCLGDKGTTKGGVPLSYKGSDENFTLKHDKPFLLSMANAGPGTNGSQFFITTVPTPHLDGKHVVFGRVIAGKSLVRQIENLPTDAGDKPLQSVVIADCGLLKEGEDMKKGSKVDGDVWEDWPEDQEGLDEGDLMAYVKIADALKELGSREFKAGRIENAFEMFSKGLRYMDEHPVVPEDQPEEVKNTFESFRYSLLSNTALAALKLGGKSNAKTVIQCCNRILHGATEGLFELKPADKAKALYRRGVARGTLGEASAVEEDFKKALEATPGDKVIQAEMARLAKKKEVELARQRAAYAKMFG</sequence>
<evidence type="ECO:0000313" key="2">
    <source>
        <dbReference type="Proteomes" id="UP001230649"/>
    </source>
</evidence>
<proteinExistence type="predicted"/>
<organism evidence="1 2">
    <name type="scientific">Naganishia adeliensis</name>
    <dbReference type="NCBI Taxonomy" id="92952"/>
    <lineage>
        <taxon>Eukaryota</taxon>
        <taxon>Fungi</taxon>
        <taxon>Dikarya</taxon>
        <taxon>Basidiomycota</taxon>
        <taxon>Agaricomycotina</taxon>
        <taxon>Tremellomycetes</taxon>
        <taxon>Filobasidiales</taxon>
        <taxon>Filobasidiaceae</taxon>
        <taxon>Naganishia</taxon>
    </lineage>
</organism>
<reference evidence="1" key="1">
    <citation type="submission" date="2023-04" db="EMBL/GenBank/DDBJ databases">
        <title>Draft Genome sequencing of Naganishia species isolated from polar environments using Oxford Nanopore Technology.</title>
        <authorList>
            <person name="Leo P."/>
            <person name="Venkateswaran K."/>
        </authorList>
    </citation>
    <scope>NUCLEOTIDE SEQUENCE</scope>
    <source>
        <strain evidence="1">MNA-CCFEE 5262</strain>
    </source>
</reference>
<name>A0ACC2VQE4_9TREE</name>
<gene>
    <name evidence="1" type="ORF">QFC20_005183</name>
</gene>
<dbReference type="EMBL" id="JASBWS010000068">
    <property type="protein sequence ID" value="KAJ9101650.1"/>
    <property type="molecule type" value="Genomic_DNA"/>
</dbReference>
<keyword evidence="2" id="KW-1185">Reference proteome</keyword>
<protein>
    <submittedName>
        <fullName evidence="1">Uncharacterized protein</fullName>
    </submittedName>
</protein>
<evidence type="ECO:0000313" key="1">
    <source>
        <dbReference type="EMBL" id="KAJ9101650.1"/>
    </source>
</evidence>
<dbReference type="Proteomes" id="UP001230649">
    <property type="component" value="Unassembled WGS sequence"/>
</dbReference>
<accession>A0ACC2VQE4</accession>
<comment type="caution">
    <text evidence="1">The sequence shown here is derived from an EMBL/GenBank/DDBJ whole genome shotgun (WGS) entry which is preliminary data.</text>
</comment>